<name>A0A225WYF3_9STRA</name>
<dbReference type="AlphaFoldDB" id="A0A225WYF3"/>
<keyword evidence="2" id="KW-1185">Reference proteome</keyword>
<comment type="caution">
    <text evidence="1">The sequence shown here is derived from an EMBL/GenBank/DDBJ whole genome shotgun (WGS) entry which is preliminary data.</text>
</comment>
<gene>
    <name evidence="1" type="ORF">PHMEG_0002716</name>
</gene>
<evidence type="ECO:0000313" key="1">
    <source>
        <dbReference type="EMBL" id="OWZ22573.1"/>
    </source>
</evidence>
<protein>
    <submittedName>
        <fullName evidence="1">Uncharacterized protein</fullName>
    </submittedName>
</protein>
<dbReference type="Proteomes" id="UP000198211">
    <property type="component" value="Unassembled WGS sequence"/>
</dbReference>
<evidence type="ECO:0000313" key="2">
    <source>
        <dbReference type="Proteomes" id="UP000198211"/>
    </source>
</evidence>
<accession>A0A225WYF3</accession>
<sequence>MAATNSAWHWQERFESVDVEDACRRQILKIRRSKSYDHWLKEKIRTSRESRTEEPKDDGNQHTQAEIDAAFRDFLRRKRKQTKNVENQAMLKQEMNDAQSKPRCKAPSLHVNPTIKKGSSRKAEYTAAVRRERTETECQEVYEAWLARVRLEDQAKLAQRRDELDRLEKQQRDKHKVTWRKKLAVCAYSTLA</sequence>
<dbReference type="OrthoDB" id="92805at2759"/>
<proteinExistence type="predicted"/>
<dbReference type="EMBL" id="NBNE01000126">
    <property type="protein sequence ID" value="OWZ22573.1"/>
    <property type="molecule type" value="Genomic_DNA"/>
</dbReference>
<organism evidence="1 2">
    <name type="scientific">Phytophthora megakarya</name>
    <dbReference type="NCBI Taxonomy" id="4795"/>
    <lineage>
        <taxon>Eukaryota</taxon>
        <taxon>Sar</taxon>
        <taxon>Stramenopiles</taxon>
        <taxon>Oomycota</taxon>
        <taxon>Peronosporomycetes</taxon>
        <taxon>Peronosporales</taxon>
        <taxon>Peronosporaceae</taxon>
        <taxon>Phytophthora</taxon>
    </lineage>
</organism>
<reference evidence="2" key="1">
    <citation type="submission" date="2017-03" db="EMBL/GenBank/DDBJ databases">
        <title>Phytopthora megakarya and P. palmivora, two closely related causual agents of cacao black pod achieved similar genome size and gene model numbers by different mechanisms.</title>
        <authorList>
            <person name="Ali S."/>
            <person name="Shao J."/>
            <person name="Larry D.J."/>
            <person name="Kronmiller B."/>
            <person name="Shen D."/>
            <person name="Strem M.D."/>
            <person name="Melnick R.L."/>
            <person name="Guiltinan M.J."/>
            <person name="Tyler B.M."/>
            <person name="Meinhardt L.W."/>
            <person name="Bailey B.A."/>
        </authorList>
    </citation>
    <scope>NUCLEOTIDE SEQUENCE [LARGE SCALE GENOMIC DNA]</scope>
    <source>
        <strain evidence="2">zdho120</strain>
    </source>
</reference>